<dbReference type="InterPro" id="IPR019270">
    <property type="entry name" value="DUF2283"/>
</dbReference>
<evidence type="ECO:0000313" key="1">
    <source>
        <dbReference type="EMBL" id="DAF88265.1"/>
    </source>
</evidence>
<dbReference type="Pfam" id="PF10049">
    <property type="entry name" value="DUF2283"/>
    <property type="match status" value="1"/>
</dbReference>
<accession>A0A8S5U1D1</accession>
<organism evidence="1">
    <name type="scientific">Siphoviridae sp. cttuu15</name>
    <dbReference type="NCBI Taxonomy" id="2825709"/>
    <lineage>
        <taxon>Viruses</taxon>
        <taxon>Duplodnaviria</taxon>
        <taxon>Heunggongvirae</taxon>
        <taxon>Uroviricota</taxon>
        <taxon>Caudoviricetes</taxon>
    </lineage>
</organism>
<dbReference type="EMBL" id="BK015982">
    <property type="protein sequence ID" value="DAF88265.1"/>
    <property type="molecule type" value="Genomic_DNA"/>
</dbReference>
<sequence>MKSIINKINYDRENDVLYYTFSSNENSYGDEDPDNIVFMRDIDTDELTGITILNFLMMYRKKDIRIEKISKYINIEVVIKNII</sequence>
<protein>
    <recommendedName>
        <fullName evidence="2">DUF2283 domain-containing protein</fullName>
    </recommendedName>
</protein>
<reference evidence="1" key="1">
    <citation type="journal article" date="2021" name="Proc. Natl. Acad. Sci. U.S.A.">
        <title>A Catalog of Tens of Thousands of Viruses from Human Metagenomes Reveals Hidden Associations with Chronic Diseases.</title>
        <authorList>
            <person name="Tisza M.J."/>
            <person name="Buck C.B."/>
        </authorList>
    </citation>
    <scope>NUCLEOTIDE SEQUENCE</scope>
    <source>
        <strain evidence="1">Cttuu15</strain>
    </source>
</reference>
<name>A0A8S5U1D1_9CAUD</name>
<proteinExistence type="predicted"/>
<evidence type="ECO:0008006" key="2">
    <source>
        <dbReference type="Google" id="ProtNLM"/>
    </source>
</evidence>